<feature type="region of interest" description="Disordered" evidence="1">
    <location>
        <begin position="325"/>
        <end position="380"/>
    </location>
</feature>
<keyword evidence="5" id="KW-1185">Reference proteome</keyword>
<dbReference type="InterPro" id="IPR052039">
    <property type="entry name" value="Caspase-related_regulators"/>
</dbReference>
<feature type="domain" description="Peptidase C14 caspase" evidence="3">
    <location>
        <begin position="25"/>
        <end position="242"/>
    </location>
</feature>
<dbReference type="GO" id="GO:0006508">
    <property type="term" value="P:proteolysis"/>
    <property type="evidence" value="ECO:0007669"/>
    <property type="project" value="InterPro"/>
</dbReference>
<gene>
    <name evidence="4" type="ORF">KL771_08230</name>
</gene>
<dbReference type="Proteomes" id="UP000766595">
    <property type="component" value="Unassembled WGS sequence"/>
</dbReference>
<dbReference type="InterPro" id="IPR011600">
    <property type="entry name" value="Pept_C14_caspase"/>
</dbReference>
<evidence type="ECO:0000313" key="4">
    <source>
        <dbReference type="EMBL" id="MBT9289436.1"/>
    </source>
</evidence>
<evidence type="ECO:0000313" key="5">
    <source>
        <dbReference type="Proteomes" id="UP000766595"/>
    </source>
</evidence>
<dbReference type="GO" id="GO:0004197">
    <property type="term" value="F:cysteine-type endopeptidase activity"/>
    <property type="evidence" value="ECO:0007669"/>
    <property type="project" value="InterPro"/>
</dbReference>
<sequence>MSRRLTAIAALLFCLSSGLAEAAGRVALLIGNGAYPVGALANTGRDVAAMRAAFEKAGFDSVQVETDLDRHGLLRALDAFEARARGAEIAVVFYSGHGVELGGSNYLVPTDARLATDRDVKYEAVALDDVLAATEGASRLKLVILDACRDNPFVATMQRAGTRGRLGRGLARAEAPLSNMLIAYATAPGQVAADGTGANSPFTEALVRHIVTPGLDVRIALGLVRDDVVAATRQTGEPQIPYQTGSVGGALVALAPATETAPPPTTADRPPVTEDRPPVTDPESAMRADFDRTRAVGTAAAWDIFLKRHPSGFYADLARAERAKLARPDAAGSPKPQTANDRPKPAAKPVAATRPAAPKTSTRGTGSPEAGSRPDPLSYSKVLWPPFSQVPGQTLSAQTRYGRLTCIPNPGGMGPRRHCRWFD</sequence>
<feature type="region of interest" description="Disordered" evidence="1">
    <location>
        <begin position="258"/>
        <end position="286"/>
    </location>
</feature>
<evidence type="ECO:0000259" key="3">
    <source>
        <dbReference type="Pfam" id="PF00656"/>
    </source>
</evidence>
<accession>A0A947D4J1</accession>
<evidence type="ECO:0000256" key="1">
    <source>
        <dbReference type="SAM" id="MobiDB-lite"/>
    </source>
</evidence>
<dbReference type="Pfam" id="PF00656">
    <property type="entry name" value="Peptidase_C14"/>
    <property type="match status" value="1"/>
</dbReference>
<dbReference type="InterPro" id="IPR029030">
    <property type="entry name" value="Caspase-like_dom_sf"/>
</dbReference>
<dbReference type="AlphaFoldDB" id="A0A947D4J1"/>
<dbReference type="SUPFAM" id="SSF52129">
    <property type="entry name" value="Caspase-like"/>
    <property type="match status" value="1"/>
</dbReference>
<feature type="signal peptide" evidence="2">
    <location>
        <begin position="1"/>
        <end position="22"/>
    </location>
</feature>
<dbReference type="PANTHER" id="PTHR22576:SF37">
    <property type="entry name" value="MUCOSA-ASSOCIATED LYMPHOID TISSUE LYMPHOMA TRANSLOCATION PROTEIN 1"/>
    <property type="match status" value="1"/>
</dbReference>
<name>A0A947D4J1_9HYPH</name>
<feature type="chain" id="PRO_5037278379" evidence="2">
    <location>
        <begin position="23"/>
        <end position="423"/>
    </location>
</feature>
<dbReference type="Gene3D" id="3.40.50.1460">
    <property type="match status" value="1"/>
</dbReference>
<comment type="caution">
    <text evidence="4">The sequence shown here is derived from an EMBL/GenBank/DDBJ whole genome shotgun (WGS) entry which is preliminary data.</text>
</comment>
<feature type="compositionally biased region" description="Basic and acidic residues" evidence="1">
    <location>
        <begin position="271"/>
        <end position="286"/>
    </location>
</feature>
<dbReference type="EMBL" id="JAHHZF010000003">
    <property type="protein sequence ID" value="MBT9289436.1"/>
    <property type="molecule type" value="Genomic_DNA"/>
</dbReference>
<protein>
    <submittedName>
        <fullName evidence="4">Caspase family protein</fullName>
    </submittedName>
</protein>
<feature type="compositionally biased region" description="Low complexity" evidence="1">
    <location>
        <begin position="258"/>
        <end position="270"/>
    </location>
</feature>
<dbReference type="PANTHER" id="PTHR22576">
    <property type="entry name" value="MUCOSA ASSOCIATED LYMPHOID TISSUE LYMPHOMA TRANSLOCATION PROTEIN 1/PARACASPASE"/>
    <property type="match status" value="1"/>
</dbReference>
<organism evidence="4 5">
    <name type="scientific">Prosthecodimorpha staleyi</name>
    <dbReference type="NCBI Taxonomy" id="2840188"/>
    <lineage>
        <taxon>Bacteria</taxon>
        <taxon>Pseudomonadati</taxon>
        <taxon>Pseudomonadota</taxon>
        <taxon>Alphaproteobacteria</taxon>
        <taxon>Hyphomicrobiales</taxon>
        <taxon>Ancalomicrobiaceae</taxon>
        <taxon>Prosthecodimorpha</taxon>
    </lineage>
</organism>
<proteinExistence type="predicted"/>
<evidence type="ECO:0000256" key="2">
    <source>
        <dbReference type="SAM" id="SignalP"/>
    </source>
</evidence>
<feature type="compositionally biased region" description="Low complexity" evidence="1">
    <location>
        <begin position="347"/>
        <end position="360"/>
    </location>
</feature>
<reference evidence="4 5" key="1">
    <citation type="submission" date="2021-06" db="EMBL/GenBank/DDBJ databases">
        <authorList>
            <person name="Grouzdev D.S."/>
            <person name="Koziaeva V."/>
        </authorList>
    </citation>
    <scope>NUCLEOTIDE SEQUENCE [LARGE SCALE GENOMIC DNA]</scope>
    <source>
        <strain evidence="4 5">22</strain>
    </source>
</reference>
<keyword evidence="2" id="KW-0732">Signal</keyword>
<dbReference type="RefSeq" id="WP_261968058.1">
    <property type="nucleotide sequence ID" value="NZ_JAHHZF010000003.1"/>
</dbReference>